<keyword evidence="3" id="KW-1185">Reference proteome</keyword>
<gene>
    <name evidence="2" type="ORF">J21TS3_02080</name>
</gene>
<reference evidence="2 3" key="1">
    <citation type="submission" date="2021-03" db="EMBL/GenBank/DDBJ databases">
        <title>Antimicrobial resistance genes in bacteria isolated from Japanese honey, and their potential for conferring macrolide and lincosamide resistance in the American foulbrood pathogen Paenibacillus larvae.</title>
        <authorList>
            <person name="Okamoto M."/>
            <person name="Kumagai M."/>
            <person name="Kanamori H."/>
            <person name="Takamatsu D."/>
        </authorList>
    </citation>
    <scope>NUCLEOTIDE SEQUENCE [LARGE SCALE GENOMIC DNA]</scope>
    <source>
        <strain evidence="2 3">J21TS3</strain>
    </source>
</reference>
<feature type="chain" id="PRO_5047479378" evidence="1">
    <location>
        <begin position="26"/>
        <end position="305"/>
    </location>
</feature>
<dbReference type="RefSeq" id="WP_212946980.1">
    <property type="nucleotide sequence ID" value="NZ_BORW01000001.1"/>
</dbReference>
<organism evidence="2 3">
    <name type="scientific">Paenibacillus cookii</name>
    <dbReference type="NCBI Taxonomy" id="157839"/>
    <lineage>
        <taxon>Bacteria</taxon>
        <taxon>Bacillati</taxon>
        <taxon>Bacillota</taxon>
        <taxon>Bacilli</taxon>
        <taxon>Bacillales</taxon>
        <taxon>Paenibacillaceae</taxon>
        <taxon>Paenibacillus</taxon>
    </lineage>
</organism>
<evidence type="ECO:0000313" key="2">
    <source>
        <dbReference type="EMBL" id="GIO65387.1"/>
    </source>
</evidence>
<evidence type="ECO:0000256" key="1">
    <source>
        <dbReference type="SAM" id="SignalP"/>
    </source>
</evidence>
<keyword evidence="1" id="KW-0732">Signal</keyword>
<sequence>MMAETWIRRILMVITFIGSMASGTAQSTALSSPPGIAPEAAAQPMHQKATWLWTTDWIRRDPREVLSFLGEHGVNLVYLQVNPDIPASDYQRFIKQAAGLGIEVDALGGAPEWGLAWKRQEIADFVAWVQTYQQAAEAGERFRGIHVDIEPHLLPEWKTNRPDVIKQWESNVQYLRTEADRMKLPLSADIPFWLGNGTASDGKTPLDRFMIGQFDSVTVMSYRDTAQAIAGIAEDTFKEAAALGKTALAAVETNPSREGDFLTFHEEGADAMNEQIAKLHDMIKNHPSYAGIAVHDFDGWREMKQ</sequence>
<evidence type="ECO:0000313" key="3">
    <source>
        <dbReference type="Proteomes" id="UP000680638"/>
    </source>
</evidence>
<proteinExistence type="predicted"/>
<comment type="caution">
    <text evidence="2">The sequence shown here is derived from an EMBL/GenBank/DDBJ whole genome shotgun (WGS) entry which is preliminary data.</text>
</comment>
<dbReference type="EMBL" id="BORW01000001">
    <property type="protein sequence ID" value="GIO65387.1"/>
    <property type="molecule type" value="Genomic_DNA"/>
</dbReference>
<dbReference type="Proteomes" id="UP000680638">
    <property type="component" value="Unassembled WGS sequence"/>
</dbReference>
<accession>A0ABQ4LQ70</accession>
<feature type="signal peptide" evidence="1">
    <location>
        <begin position="1"/>
        <end position="25"/>
    </location>
</feature>
<name>A0ABQ4LQ70_9BACL</name>
<protein>
    <submittedName>
        <fullName evidence="2">Uncharacterized protein</fullName>
    </submittedName>
</protein>